<dbReference type="EMBL" id="MCFK01006574">
    <property type="protein sequence ID" value="RKF58766.1"/>
    <property type="molecule type" value="Genomic_DNA"/>
</dbReference>
<keyword evidence="2" id="KW-1185">Reference proteome</keyword>
<evidence type="ECO:0000313" key="2">
    <source>
        <dbReference type="Proteomes" id="UP000286134"/>
    </source>
</evidence>
<organism evidence="1 2">
    <name type="scientific">Erysiphe neolycopersici</name>
    <dbReference type="NCBI Taxonomy" id="212602"/>
    <lineage>
        <taxon>Eukaryota</taxon>
        <taxon>Fungi</taxon>
        <taxon>Dikarya</taxon>
        <taxon>Ascomycota</taxon>
        <taxon>Pezizomycotina</taxon>
        <taxon>Leotiomycetes</taxon>
        <taxon>Erysiphales</taxon>
        <taxon>Erysiphaceae</taxon>
        <taxon>Erysiphe</taxon>
    </lineage>
</organism>
<reference evidence="1 2" key="1">
    <citation type="journal article" date="2018" name="BMC Genomics">
        <title>Comparative genome analyses reveal sequence features reflecting distinct modes of host-adaptation between dicot and monocot powdery mildew.</title>
        <authorList>
            <person name="Wu Y."/>
            <person name="Ma X."/>
            <person name="Pan Z."/>
            <person name="Kale S.D."/>
            <person name="Song Y."/>
            <person name="King H."/>
            <person name="Zhang Q."/>
            <person name="Presley C."/>
            <person name="Deng X."/>
            <person name="Wei C.I."/>
            <person name="Xiao S."/>
        </authorList>
    </citation>
    <scope>NUCLEOTIDE SEQUENCE [LARGE SCALE GENOMIC DNA]</scope>
    <source>
        <strain evidence="1">UMSG2</strain>
    </source>
</reference>
<comment type="caution">
    <text evidence="1">The sequence shown here is derived from an EMBL/GenBank/DDBJ whole genome shotgun (WGS) entry which is preliminary data.</text>
</comment>
<dbReference type="Proteomes" id="UP000286134">
    <property type="component" value="Unassembled WGS sequence"/>
</dbReference>
<protein>
    <submittedName>
        <fullName evidence="1">Uncharacterized protein</fullName>
    </submittedName>
</protein>
<sequence length="169" mass="19194">MEILRQLIDIHSNAVYQIYRCWGWGWGWRWGFVTLCHRIPFRSANTLVDVTSGGWIPVAAPCTLSISDMKNSQSEDDVFPSLEENFPHFPRHSLDRAREGLHDFDLVRVPNSSHQSESESKYILSSTLVSAESARNGKNLVRDSHILTQKTEQIELAHSTKSDSTKSPV</sequence>
<dbReference type="AlphaFoldDB" id="A0A420HMX9"/>
<accession>A0A420HMX9</accession>
<name>A0A420HMX9_9PEZI</name>
<proteinExistence type="predicted"/>
<evidence type="ECO:0000313" key="1">
    <source>
        <dbReference type="EMBL" id="RKF58766.1"/>
    </source>
</evidence>
<gene>
    <name evidence="1" type="ORF">OnM2_065035</name>
</gene>